<comment type="caution">
    <text evidence="9">The sequence shown here is derived from an EMBL/GenBank/DDBJ whole genome shotgun (WGS) entry which is preliminary data.</text>
</comment>
<name>A0A969W9A9_9GAMM</name>
<protein>
    <submittedName>
        <fullName evidence="9">Iron ABC transporter permease</fullName>
    </submittedName>
</protein>
<evidence type="ECO:0000256" key="3">
    <source>
        <dbReference type="ARBA" id="ARBA00022448"/>
    </source>
</evidence>
<evidence type="ECO:0000256" key="8">
    <source>
        <dbReference type="SAM" id="Phobius"/>
    </source>
</evidence>
<feature type="transmembrane region" description="Helical" evidence="8">
    <location>
        <begin position="76"/>
        <end position="93"/>
    </location>
</feature>
<feature type="transmembrane region" description="Helical" evidence="8">
    <location>
        <begin position="324"/>
        <end position="343"/>
    </location>
</feature>
<evidence type="ECO:0000313" key="9">
    <source>
        <dbReference type="EMBL" id="NKF22363.1"/>
    </source>
</evidence>
<dbReference type="FunFam" id="1.10.3470.10:FF:000001">
    <property type="entry name" value="Vitamin B12 ABC transporter permease BtuC"/>
    <property type="match status" value="1"/>
</dbReference>
<dbReference type="InterPro" id="IPR037294">
    <property type="entry name" value="ABC_BtuC-like"/>
</dbReference>
<gene>
    <name evidence="9" type="ORF">G7Y82_08530</name>
</gene>
<organism evidence="9 10">
    <name type="scientific">Solimonas marina</name>
    <dbReference type="NCBI Taxonomy" id="2714601"/>
    <lineage>
        <taxon>Bacteria</taxon>
        <taxon>Pseudomonadati</taxon>
        <taxon>Pseudomonadota</taxon>
        <taxon>Gammaproteobacteria</taxon>
        <taxon>Nevskiales</taxon>
        <taxon>Nevskiaceae</taxon>
        <taxon>Solimonas</taxon>
    </lineage>
</organism>
<keyword evidence="5 8" id="KW-0812">Transmembrane</keyword>
<keyword evidence="3" id="KW-0813">Transport</keyword>
<evidence type="ECO:0000256" key="7">
    <source>
        <dbReference type="ARBA" id="ARBA00023136"/>
    </source>
</evidence>
<dbReference type="Gene3D" id="1.10.3470.10">
    <property type="entry name" value="ABC transporter involved in vitamin B12 uptake, BtuC"/>
    <property type="match status" value="1"/>
</dbReference>
<feature type="transmembrane region" description="Helical" evidence="8">
    <location>
        <begin position="162"/>
        <end position="188"/>
    </location>
</feature>
<dbReference type="PANTHER" id="PTHR30472:SF25">
    <property type="entry name" value="ABC TRANSPORTER PERMEASE PROTEIN MJ0876-RELATED"/>
    <property type="match status" value="1"/>
</dbReference>
<feature type="transmembrane region" description="Helical" evidence="8">
    <location>
        <begin position="255"/>
        <end position="281"/>
    </location>
</feature>
<keyword evidence="4" id="KW-1003">Cell membrane</keyword>
<evidence type="ECO:0000256" key="1">
    <source>
        <dbReference type="ARBA" id="ARBA00004651"/>
    </source>
</evidence>
<dbReference type="InterPro" id="IPR000522">
    <property type="entry name" value="ABC_transptr_permease_BtuC"/>
</dbReference>
<comment type="similarity">
    <text evidence="2">Belongs to the binding-protein-dependent transport system permease family. FecCD subfamily.</text>
</comment>
<dbReference type="Proteomes" id="UP000653472">
    <property type="component" value="Unassembled WGS sequence"/>
</dbReference>
<feature type="transmembrane region" description="Helical" evidence="8">
    <location>
        <begin position="208"/>
        <end position="227"/>
    </location>
</feature>
<feature type="transmembrane region" description="Helical" evidence="8">
    <location>
        <begin position="136"/>
        <end position="155"/>
    </location>
</feature>
<keyword evidence="6 8" id="KW-1133">Transmembrane helix</keyword>
<sequence length="351" mass="35803">MATTLPAPPAVSRRRRTPLLLGALALLVLAVLLWGLASGATDVGAADALSALWRAAAGVPAQGDDAIVLALRLPRLLFGALVGAGLAAAGVAMQGLFRNPLADPALIGVSSGAAFGAVATIVCGHWLFAGGASPDGVAAGAFVCGVVATFSVWLIGRRRPGVATLLLAGVAINAIGFAGIGWLQYLASERQLRDLTFWSLGSLAGIDWRRLAIVAPCIGVPLLLLPLQARALNALLLGDREAAFLGFRPARVQRLLLALTALMVSAAVAFTGVIGFVGLVVPHLLRLGFGPDHRLLLPASALGGAALVPAADTLARTVAVPAELPLGVLTALVGGPFFLWLLLRTPIVETD</sequence>
<evidence type="ECO:0000256" key="6">
    <source>
        <dbReference type="ARBA" id="ARBA00022989"/>
    </source>
</evidence>
<dbReference type="GO" id="GO:0022857">
    <property type="term" value="F:transmembrane transporter activity"/>
    <property type="evidence" value="ECO:0007669"/>
    <property type="project" value="InterPro"/>
</dbReference>
<dbReference type="SUPFAM" id="SSF81345">
    <property type="entry name" value="ABC transporter involved in vitamin B12 uptake, BtuC"/>
    <property type="match status" value="1"/>
</dbReference>
<evidence type="ECO:0000256" key="2">
    <source>
        <dbReference type="ARBA" id="ARBA00007935"/>
    </source>
</evidence>
<accession>A0A969W9A9</accession>
<feature type="transmembrane region" description="Helical" evidence="8">
    <location>
        <begin position="105"/>
        <end position="130"/>
    </location>
</feature>
<dbReference type="GO" id="GO:0033214">
    <property type="term" value="P:siderophore-iron import into cell"/>
    <property type="evidence" value="ECO:0007669"/>
    <property type="project" value="TreeGrafter"/>
</dbReference>
<dbReference type="EMBL" id="JAAVXB010000004">
    <property type="protein sequence ID" value="NKF22363.1"/>
    <property type="molecule type" value="Genomic_DNA"/>
</dbReference>
<dbReference type="AlphaFoldDB" id="A0A969W9A9"/>
<comment type="subcellular location">
    <subcellularLocation>
        <location evidence="1">Cell membrane</location>
        <topology evidence="1">Multi-pass membrane protein</topology>
    </subcellularLocation>
</comment>
<keyword evidence="7 8" id="KW-0472">Membrane</keyword>
<evidence type="ECO:0000256" key="5">
    <source>
        <dbReference type="ARBA" id="ARBA00022692"/>
    </source>
</evidence>
<keyword evidence="10" id="KW-1185">Reference proteome</keyword>
<evidence type="ECO:0000256" key="4">
    <source>
        <dbReference type="ARBA" id="ARBA00022475"/>
    </source>
</evidence>
<dbReference type="GO" id="GO:0005886">
    <property type="term" value="C:plasma membrane"/>
    <property type="evidence" value="ECO:0007669"/>
    <property type="project" value="UniProtKB-SubCell"/>
</dbReference>
<proteinExistence type="inferred from homology"/>
<dbReference type="Pfam" id="PF01032">
    <property type="entry name" value="FecCD"/>
    <property type="match status" value="1"/>
</dbReference>
<dbReference type="CDD" id="cd06550">
    <property type="entry name" value="TM_ABC_iron-siderophores_like"/>
    <property type="match status" value="1"/>
</dbReference>
<reference evidence="9" key="1">
    <citation type="submission" date="2020-03" db="EMBL/GenBank/DDBJ databases">
        <title>Solimonas marina sp. nov., isolated from deep seawater of the Pacific Ocean.</title>
        <authorList>
            <person name="Liu X."/>
            <person name="Lai Q."/>
            <person name="Sun F."/>
            <person name="Gai Y."/>
            <person name="Li G."/>
            <person name="Shao Z."/>
        </authorList>
    </citation>
    <scope>NUCLEOTIDE SEQUENCE</scope>
    <source>
        <strain evidence="9">C16B3</strain>
    </source>
</reference>
<dbReference type="PANTHER" id="PTHR30472">
    <property type="entry name" value="FERRIC ENTEROBACTIN TRANSPORT SYSTEM PERMEASE PROTEIN"/>
    <property type="match status" value="1"/>
</dbReference>
<evidence type="ECO:0000313" key="10">
    <source>
        <dbReference type="Proteomes" id="UP000653472"/>
    </source>
</evidence>